<name>A0A3N2D598_9GAMM</name>
<gene>
    <name evidence="1" type="ORF">EDC56_3754</name>
</gene>
<keyword evidence="2" id="KW-1185">Reference proteome</keyword>
<comment type="caution">
    <text evidence="1">The sequence shown here is derived from an EMBL/GenBank/DDBJ whole genome shotgun (WGS) entry which is preliminary data.</text>
</comment>
<sequence>MKPIGRVTPQSIINSRSIMGFSNQNQRIRIDFLARLIVKMKSLRTIKRGSVAALIGANNEYYTW</sequence>
<organism evidence="1 2">
    <name type="scientific">Sinobacterium caligoides</name>
    <dbReference type="NCBI Taxonomy" id="933926"/>
    <lineage>
        <taxon>Bacteria</taxon>
        <taxon>Pseudomonadati</taxon>
        <taxon>Pseudomonadota</taxon>
        <taxon>Gammaproteobacteria</taxon>
        <taxon>Cellvibrionales</taxon>
        <taxon>Spongiibacteraceae</taxon>
        <taxon>Sinobacterium</taxon>
    </lineage>
</organism>
<evidence type="ECO:0000313" key="1">
    <source>
        <dbReference type="EMBL" id="ROR94939.1"/>
    </source>
</evidence>
<dbReference type="EMBL" id="RKHR01000009">
    <property type="protein sequence ID" value="ROR94939.1"/>
    <property type="molecule type" value="Genomic_DNA"/>
</dbReference>
<dbReference type="Proteomes" id="UP000275394">
    <property type="component" value="Unassembled WGS sequence"/>
</dbReference>
<accession>A0A3N2D598</accession>
<proteinExistence type="predicted"/>
<dbReference type="AlphaFoldDB" id="A0A3N2D598"/>
<reference evidence="1 2" key="1">
    <citation type="submission" date="2018-11" db="EMBL/GenBank/DDBJ databases">
        <title>Genomic Encyclopedia of Type Strains, Phase IV (KMG-IV): sequencing the most valuable type-strain genomes for metagenomic binning, comparative biology and taxonomic classification.</title>
        <authorList>
            <person name="Goeker M."/>
        </authorList>
    </citation>
    <scope>NUCLEOTIDE SEQUENCE [LARGE SCALE GENOMIC DNA]</scope>
    <source>
        <strain evidence="1 2">DSM 100316</strain>
    </source>
</reference>
<protein>
    <submittedName>
        <fullName evidence="1">Uncharacterized protein</fullName>
    </submittedName>
</protein>
<evidence type="ECO:0000313" key="2">
    <source>
        <dbReference type="Proteomes" id="UP000275394"/>
    </source>
</evidence>